<dbReference type="Pfam" id="PF00102">
    <property type="entry name" value="Y_phosphatase"/>
    <property type="match status" value="2"/>
</dbReference>
<dbReference type="InterPro" id="IPR029021">
    <property type="entry name" value="Prot-tyrosine_phosphatase-like"/>
</dbReference>
<dbReference type="OrthoDB" id="6058203at2759"/>
<dbReference type="SMART" id="SM00404">
    <property type="entry name" value="PTPc_motif"/>
    <property type="match status" value="1"/>
</dbReference>
<name>L2GP73_VITCO</name>
<dbReference type="STRING" id="993615.L2GP73"/>
<dbReference type="GO" id="GO:0004725">
    <property type="term" value="F:protein tyrosine phosphatase activity"/>
    <property type="evidence" value="ECO:0007669"/>
    <property type="project" value="InterPro"/>
</dbReference>
<dbReference type="SMART" id="SM00194">
    <property type="entry name" value="PTPc"/>
    <property type="match status" value="1"/>
</dbReference>
<dbReference type="PANTHER" id="PTHR19134:SF559">
    <property type="entry name" value="TYROSINE-PROTEIN PHOSPHATASE DOMAIN-CONTAINING PROTEIN"/>
    <property type="match status" value="1"/>
</dbReference>
<feature type="domain" description="Tyrosine-protein phosphatase" evidence="2">
    <location>
        <begin position="50"/>
        <end position="252"/>
    </location>
</feature>
<evidence type="ECO:0008006" key="6">
    <source>
        <dbReference type="Google" id="ProtNLM"/>
    </source>
</evidence>
<comment type="similarity">
    <text evidence="1">Belongs to the protein-tyrosine phosphatase family. Non-receptor class subfamily.</text>
</comment>
<dbReference type="HOGENOM" id="CLU_1115529_0_0_1"/>
<dbReference type="InterPro" id="IPR050348">
    <property type="entry name" value="Protein-Tyr_Phosphatase"/>
</dbReference>
<organism evidence="4 5">
    <name type="scientific">Vittaforma corneae (strain ATCC 50505)</name>
    <name type="common">Microsporidian parasite</name>
    <name type="synonym">Nosema corneum</name>
    <dbReference type="NCBI Taxonomy" id="993615"/>
    <lineage>
        <taxon>Eukaryota</taxon>
        <taxon>Fungi</taxon>
        <taxon>Fungi incertae sedis</taxon>
        <taxon>Microsporidia</taxon>
        <taxon>Nosematidae</taxon>
        <taxon>Vittaforma</taxon>
    </lineage>
</organism>
<dbReference type="InterPro" id="IPR000242">
    <property type="entry name" value="PTP_cat"/>
</dbReference>
<gene>
    <name evidence="4" type="ORF">VICG_00533</name>
</gene>
<keyword evidence="5" id="KW-1185">Reference proteome</keyword>
<dbReference type="PRINTS" id="PR00700">
    <property type="entry name" value="PRTYPHPHTASE"/>
</dbReference>
<dbReference type="PROSITE" id="PS00383">
    <property type="entry name" value="TYR_PHOSPHATASE_1"/>
    <property type="match status" value="1"/>
</dbReference>
<dbReference type="Gene3D" id="3.90.190.10">
    <property type="entry name" value="Protein tyrosine phosphatase superfamily"/>
    <property type="match status" value="2"/>
</dbReference>
<dbReference type="RefSeq" id="XP_007603985.1">
    <property type="nucleotide sequence ID" value="XM_007603923.1"/>
</dbReference>
<evidence type="ECO:0000256" key="1">
    <source>
        <dbReference type="ARBA" id="ARBA00009649"/>
    </source>
</evidence>
<dbReference type="FunCoup" id="L2GP73">
    <property type="interactions" value="4"/>
</dbReference>
<evidence type="ECO:0000259" key="2">
    <source>
        <dbReference type="PROSITE" id="PS50055"/>
    </source>
</evidence>
<accession>L2GP73</accession>
<dbReference type="InterPro" id="IPR000387">
    <property type="entry name" value="Tyr_Pase_dom"/>
</dbReference>
<dbReference type="OMA" id="QRNFMVF"/>
<dbReference type="GeneID" id="19881250"/>
<dbReference type="SUPFAM" id="SSF52799">
    <property type="entry name" value="(Phosphotyrosine protein) phosphatases II"/>
    <property type="match status" value="1"/>
</dbReference>
<dbReference type="VEuPathDB" id="MicrosporidiaDB:VICG_00533"/>
<dbReference type="InParanoid" id="L2GP73"/>
<dbReference type="InterPro" id="IPR003595">
    <property type="entry name" value="Tyr_Pase_cat"/>
</dbReference>
<evidence type="ECO:0000313" key="4">
    <source>
        <dbReference type="EMBL" id="ELA42434.1"/>
    </source>
</evidence>
<feature type="domain" description="Tyrosine specific protein phosphatases" evidence="3">
    <location>
        <begin position="187"/>
        <end position="243"/>
    </location>
</feature>
<dbReference type="InterPro" id="IPR016130">
    <property type="entry name" value="Tyr_Pase_AS"/>
</dbReference>
<evidence type="ECO:0000259" key="3">
    <source>
        <dbReference type="PROSITE" id="PS50056"/>
    </source>
</evidence>
<protein>
    <recommendedName>
        <fullName evidence="6">Protein-tyrosine phosphatase</fullName>
    </recommendedName>
</protein>
<dbReference type="EMBL" id="JH370132">
    <property type="protein sequence ID" value="ELA42434.1"/>
    <property type="molecule type" value="Genomic_DNA"/>
</dbReference>
<dbReference type="Proteomes" id="UP000011082">
    <property type="component" value="Unassembled WGS sequence"/>
</dbReference>
<evidence type="ECO:0000313" key="5">
    <source>
        <dbReference type="Proteomes" id="UP000011082"/>
    </source>
</evidence>
<proteinExistence type="inferred from homology"/>
<dbReference type="PROSITE" id="PS50055">
    <property type="entry name" value="TYR_PHOSPHATASE_PTP"/>
    <property type="match status" value="1"/>
</dbReference>
<dbReference type="AlphaFoldDB" id="L2GP73"/>
<sequence>MFLQSDHSTLFDTSKLVKLIKHLKTRQYQRFMAELDLAISFSRCALHSYDRYRDVTPYDESVADKYKLKKYINASFIILNGDYYIACQEPKLTFGALFVEFLLKCDAEYLICLEKNLHYLKGYQVLESKAEMLDETEFLIDQIYKIENKTIRVIKCSMWKDHGVLERKQMEELWKYTLDIPKDKLKIIHCKAGVGRTGTFIMFRILKDIQRTGEVVTPEKFVDVLVELRKQRTLMVQNDIQLKFLAEYFIEEEFFMDKVCETPD</sequence>
<dbReference type="PROSITE" id="PS50056">
    <property type="entry name" value="TYR_PHOSPHATASE_2"/>
    <property type="match status" value="1"/>
</dbReference>
<reference evidence="5" key="1">
    <citation type="submission" date="2011-05" db="EMBL/GenBank/DDBJ databases">
        <title>The genome sequence of Vittaforma corneae strain ATCC 50505.</title>
        <authorList>
            <consortium name="The Broad Institute Genome Sequencing Platform"/>
            <person name="Cuomo C."/>
            <person name="Didier E."/>
            <person name="Bowers L."/>
            <person name="Young S.K."/>
            <person name="Zeng Q."/>
            <person name="Gargeya S."/>
            <person name="Fitzgerald M."/>
            <person name="Haas B."/>
            <person name="Abouelleil A."/>
            <person name="Alvarado L."/>
            <person name="Arachchi H.M."/>
            <person name="Berlin A."/>
            <person name="Chapman S.B."/>
            <person name="Gearin G."/>
            <person name="Goldberg J."/>
            <person name="Griggs A."/>
            <person name="Gujja S."/>
            <person name="Hansen M."/>
            <person name="Heiman D."/>
            <person name="Howarth C."/>
            <person name="Larimer J."/>
            <person name="Lui A."/>
            <person name="MacDonald P.J.P."/>
            <person name="McCowen C."/>
            <person name="Montmayeur A."/>
            <person name="Murphy C."/>
            <person name="Neiman D."/>
            <person name="Pearson M."/>
            <person name="Priest M."/>
            <person name="Roberts A."/>
            <person name="Saif S."/>
            <person name="Shea T."/>
            <person name="Sisk P."/>
            <person name="Stolte C."/>
            <person name="Sykes S."/>
            <person name="Wortman J."/>
            <person name="Nusbaum C."/>
            <person name="Birren B."/>
        </authorList>
    </citation>
    <scope>NUCLEOTIDE SEQUENCE [LARGE SCALE GENOMIC DNA]</scope>
    <source>
        <strain evidence="5">ATCC 50505</strain>
    </source>
</reference>
<dbReference type="PANTHER" id="PTHR19134">
    <property type="entry name" value="RECEPTOR-TYPE TYROSINE-PROTEIN PHOSPHATASE"/>
    <property type="match status" value="1"/>
</dbReference>